<feature type="chain" id="PRO_5027928247" description="Lipoprotein" evidence="1">
    <location>
        <begin position="19"/>
        <end position="117"/>
    </location>
</feature>
<evidence type="ECO:0000313" key="3">
    <source>
        <dbReference type="EMBL" id="UPU38200.1"/>
    </source>
</evidence>
<dbReference type="AlphaFoldDB" id="A0A6V8MSZ7"/>
<reference evidence="4" key="1">
    <citation type="submission" date="2020-06" db="EMBL/GenBank/DDBJ databases">
        <title>Draft genomic sequecing of Geomonas sp. Red736.</title>
        <authorList>
            <person name="Itoh H."/>
            <person name="Xu Z.X."/>
            <person name="Ushijima N."/>
            <person name="Masuda Y."/>
            <person name="Shiratori Y."/>
            <person name="Senoo K."/>
        </authorList>
    </citation>
    <scope>NUCLEOTIDE SEQUENCE [LARGE SCALE GENOMIC DNA]</scope>
    <source>
        <strain evidence="4">Red736</strain>
    </source>
</reference>
<dbReference type="Proteomes" id="UP000831485">
    <property type="component" value="Chromosome"/>
</dbReference>
<reference evidence="3" key="3">
    <citation type="submission" date="2022-04" db="EMBL/GenBank/DDBJ databases">
        <authorList>
            <person name="Liu G."/>
        </authorList>
    </citation>
    <scope>NUCLEOTIDE SEQUENCE</scope>
    <source>
        <strain evidence="3">RG22</strain>
    </source>
</reference>
<accession>A0A6V8MSZ7</accession>
<dbReference type="RefSeq" id="WP_183346142.1">
    <property type="nucleotide sequence ID" value="NZ_BLXY01000002.1"/>
</dbReference>
<evidence type="ECO:0000256" key="1">
    <source>
        <dbReference type="SAM" id="SignalP"/>
    </source>
</evidence>
<evidence type="ECO:0000313" key="2">
    <source>
        <dbReference type="EMBL" id="GFO63268.1"/>
    </source>
</evidence>
<organism evidence="2 4">
    <name type="scientific">Geomonas paludis</name>
    <dbReference type="NCBI Taxonomy" id="2740185"/>
    <lineage>
        <taxon>Bacteria</taxon>
        <taxon>Pseudomonadati</taxon>
        <taxon>Thermodesulfobacteriota</taxon>
        <taxon>Desulfuromonadia</taxon>
        <taxon>Geobacterales</taxon>
        <taxon>Geobacteraceae</taxon>
        <taxon>Geomonas</taxon>
    </lineage>
</organism>
<dbReference type="Proteomes" id="UP000568888">
    <property type="component" value="Unassembled WGS sequence"/>
</dbReference>
<sequence length="117" mass="13107">MKTLTVAVLLVAAWVAQGAASAVRCDMKELARSEGKREGDLPSVALRDTVFVCAGMEPFLPETYDQLDKDLLFLRARHYALDEFASRYPGLPAARLKKLWEYVQELKAAQREPQPTP</sequence>
<keyword evidence="5" id="KW-1185">Reference proteome</keyword>
<protein>
    <recommendedName>
        <fullName evidence="6">Lipoprotein</fullName>
    </recommendedName>
</protein>
<evidence type="ECO:0000313" key="5">
    <source>
        <dbReference type="Proteomes" id="UP000831485"/>
    </source>
</evidence>
<evidence type="ECO:0008006" key="6">
    <source>
        <dbReference type="Google" id="ProtNLM"/>
    </source>
</evidence>
<keyword evidence="1" id="KW-0732">Signal</keyword>
<name>A0A6V8MSZ7_9BACT</name>
<dbReference type="EMBL" id="BLXY01000002">
    <property type="protein sequence ID" value="GFO63268.1"/>
    <property type="molecule type" value="Genomic_DNA"/>
</dbReference>
<gene>
    <name evidence="2" type="ORF">GMPD_11870</name>
    <name evidence="3" type="ORF">M1B72_10950</name>
</gene>
<reference evidence="2" key="2">
    <citation type="journal article" date="2021" name="Int. J. Syst. Evol. Microbiol.">
        <title>Geomonas silvestris sp. nov., Geomonas paludis sp. nov. and Geomonas limicola sp. nov., isolated from terrestrial environments, and emended description of the genus Geomonas.</title>
        <authorList>
            <person name="Itoh H."/>
            <person name="Xu Z."/>
            <person name="Masuda Y."/>
            <person name="Ushijima N."/>
            <person name="Hayakawa C."/>
            <person name="Shiratori Y."/>
            <person name="Senoo K."/>
        </authorList>
    </citation>
    <scope>NUCLEOTIDE SEQUENCE</scope>
    <source>
        <strain evidence="2">Red736</strain>
    </source>
</reference>
<feature type="signal peptide" evidence="1">
    <location>
        <begin position="1"/>
        <end position="18"/>
    </location>
</feature>
<dbReference type="EMBL" id="CP096574">
    <property type="protein sequence ID" value="UPU38200.1"/>
    <property type="molecule type" value="Genomic_DNA"/>
</dbReference>
<proteinExistence type="predicted"/>
<evidence type="ECO:0000313" key="4">
    <source>
        <dbReference type="Proteomes" id="UP000568888"/>
    </source>
</evidence>